<feature type="domain" description="Type I restriction modification DNA specificity" evidence="4">
    <location>
        <begin position="4"/>
        <end position="150"/>
    </location>
</feature>
<dbReference type="RefSeq" id="WP_258954983.1">
    <property type="nucleotide sequence ID" value="NZ_CP189820.1"/>
</dbReference>
<comment type="caution">
    <text evidence="5">The sequence shown here is derived from an EMBL/GenBank/DDBJ whole genome shotgun (WGS) entry which is preliminary data.</text>
</comment>
<dbReference type="Pfam" id="PF01420">
    <property type="entry name" value="Methylase_S"/>
    <property type="match status" value="1"/>
</dbReference>
<dbReference type="SUPFAM" id="SSF116734">
    <property type="entry name" value="DNA methylase specificity domain"/>
    <property type="match status" value="1"/>
</dbReference>
<gene>
    <name evidence="5" type="ORF">SAMN02787113_03807</name>
</gene>
<dbReference type="InterPro" id="IPR000055">
    <property type="entry name" value="Restrct_endonuc_typeI_TRD"/>
</dbReference>
<protein>
    <submittedName>
        <fullName evidence="5">Type I restriction modification DNA specificity domain-containing protein</fullName>
    </submittedName>
</protein>
<evidence type="ECO:0000256" key="2">
    <source>
        <dbReference type="ARBA" id="ARBA00022747"/>
    </source>
</evidence>
<accession>A0A1H9P752</accession>
<dbReference type="AlphaFoldDB" id="A0A1H9P752"/>
<evidence type="ECO:0000259" key="4">
    <source>
        <dbReference type="Pfam" id="PF01420"/>
    </source>
</evidence>
<dbReference type="GO" id="GO:0003677">
    <property type="term" value="F:DNA binding"/>
    <property type="evidence" value="ECO:0007669"/>
    <property type="project" value="UniProtKB-KW"/>
</dbReference>
<sequence length="222" mass="26031">MKYLLEEVAKIKMGKMFTSEKRFTREGIPYITEEALKKLSLEDDTSRLPKVDSTLKEQYSFSLVPAQSILLNKTNLKDTSIYQCKTDVCISHEIIAIIPNESILSSDYLFHFIKWYQHNNKKCDDYRLMIELPSIVIQHQVVQVLNAVQQLLTNKDYLVTAVKNLPKHFDNTSRQAKHHSNSLYQGFEQLHYLYIAMLNHIFNGDYLHDFPEYHACQRLCSH</sequence>
<evidence type="ECO:0000313" key="5">
    <source>
        <dbReference type="EMBL" id="SER44028.1"/>
    </source>
</evidence>
<dbReference type="GO" id="GO:0009307">
    <property type="term" value="P:DNA restriction-modification system"/>
    <property type="evidence" value="ECO:0007669"/>
    <property type="project" value="UniProtKB-KW"/>
</dbReference>
<proteinExistence type="inferred from homology"/>
<evidence type="ECO:0000256" key="1">
    <source>
        <dbReference type="ARBA" id="ARBA00010923"/>
    </source>
</evidence>
<keyword evidence="2" id="KW-0680">Restriction system</keyword>
<dbReference type="Gene3D" id="3.90.220.20">
    <property type="entry name" value="DNA methylase specificity domains"/>
    <property type="match status" value="1"/>
</dbReference>
<comment type="similarity">
    <text evidence="1">Belongs to the type-I restriction system S methylase family.</text>
</comment>
<dbReference type="Proteomes" id="UP000199410">
    <property type="component" value="Unassembled WGS sequence"/>
</dbReference>
<evidence type="ECO:0000313" key="6">
    <source>
        <dbReference type="Proteomes" id="UP000199410"/>
    </source>
</evidence>
<keyword evidence="3" id="KW-0238">DNA-binding</keyword>
<name>A0A1H9P752_9BACI</name>
<dbReference type="InterPro" id="IPR044946">
    <property type="entry name" value="Restrct_endonuc_typeI_TRD_sf"/>
</dbReference>
<evidence type="ECO:0000256" key="3">
    <source>
        <dbReference type="ARBA" id="ARBA00023125"/>
    </source>
</evidence>
<dbReference type="EMBL" id="FOEL01000015">
    <property type="protein sequence ID" value="SER44028.1"/>
    <property type="molecule type" value="Genomic_DNA"/>
</dbReference>
<reference evidence="5 6" key="1">
    <citation type="submission" date="2016-10" db="EMBL/GenBank/DDBJ databases">
        <authorList>
            <person name="Varghese N."/>
            <person name="Submissions S."/>
        </authorList>
    </citation>
    <scope>NUCLEOTIDE SEQUENCE [LARGE SCALE GENOMIC DNA]</scope>
    <source>
        <strain evidence="5 6">TC-13</strain>
    </source>
</reference>
<organism evidence="5 6">
    <name type="scientific">Lysinibacillus fusiformis</name>
    <dbReference type="NCBI Taxonomy" id="28031"/>
    <lineage>
        <taxon>Bacteria</taxon>
        <taxon>Bacillati</taxon>
        <taxon>Bacillota</taxon>
        <taxon>Bacilli</taxon>
        <taxon>Bacillales</taxon>
        <taxon>Bacillaceae</taxon>
        <taxon>Lysinibacillus</taxon>
    </lineage>
</organism>